<feature type="compositionally biased region" description="Polar residues" evidence="1">
    <location>
        <begin position="13"/>
        <end position="22"/>
    </location>
</feature>
<feature type="compositionally biased region" description="Polar residues" evidence="1">
    <location>
        <begin position="274"/>
        <end position="287"/>
    </location>
</feature>
<dbReference type="GO" id="GO:0019433">
    <property type="term" value="P:triglyceride catabolic process"/>
    <property type="evidence" value="ECO:0007669"/>
    <property type="project" value="TreeGrafter"/>
</dbReference>
<accession>A0A1Y2CCQ9</accession>
<dbReference type="Proteomes" id="UP000193642">
    <property type="component" value="Unassembled WGS sequence"/>
</dbReference>
<dbReference type="GO" id="GO:0005811">
    <property type="term" value="C:lipid droplet"/>
    <property type="evidence" value="ECO:0007669"/>
    <property type="project" value="TreeGrafter"/>
</dbReference>
<sequence length="807" mass="88238">MCSSKKDSPMPTQPSAALSGTYQFPPAQAKKPCLKRTGSSAKGNGKQLSESEQSCAPPATDFPYSLKGINHGITWILDSTKNNLAVRTEPQKRVSFSRDVLGSSNAQPRSASTETNYESGCESDDEDVQVGPSRNSPTRSLRPINPKIKYRELTIDDPLPHETSSRKQLPTISKNRNPNSPNTQLQKSLPVPLLSLPMQSSPEPSESDRVLIPEQLTTSFLTSVMFRNSPCPEPVWVSSGDLPKPVIKRQSFVSRFFFGDGSRSSDEEDVDATAVNSPERNQNLSTSETSIEPKILEHLGVLSPVSTDDDSHSSSITLTELSPPLDNNRALEFEVSSTCTSDSESIPRVFAVPSTKYQNILKPRPLTTLANSVPATQTLLNVFRSTTPEVNHFRLANVDCLAGDESTIYGQPLPHFLKLKPEPHKPDLFDLSSPKISSPQLPAPPTNSVLHRRQQRFSQMISDYSKIDQNKAQDPFESLRTTPPSTASRVTSWLATTSLKTATKAVNCANSVSNTAVAATGYVTGNPTVLVDARDSVFGTAKSIAGWVFRGKTATKIISTARHAVPQVVDHAVSKVIGSECVTGESEPLLSFWKKQDTLFPTHDKFIGAKAVDFSHFYVTSKTAQECEDVVEGEEEFEGGEFRPANCKSRVEFRNVPSFSFSSVAGPLDALYSVGVAEGLLQQFRGELFSNRKDGFKWLGSGYGAIVAAVMALKLGQPGLTSARKLFENIHNSSRTSLLGSFGQMSDLLKRELEILIPSNVYEANHDNLHISVTLMPSMENEIVSHYLTRDELIQSLLATCYLPVSH</sequence>
<feature type="compositionally biased region" description="Polar residues" evidence="1">
    <location>
        <begin position="166"/>
        <end position="187"/>
    </location>
</feature>
<protein>
    <recommendedName>
        <fullName evidence="4">PNPLA domain-containing protein</fullName>
    </recommendedName>
</protein>
<feature type="compositionally biased region" description="Basic and acidic residues" evidence="1">
    <location>
        <begin position="149"/>
        <end position="165"/>
    </location>
</feature>
<feature type="region of interest" description="Disordered" evidence="1">
    <location>
        <begin position="90"/>
        <end position="208"/>
    </location>
</feature>
<keyword evidence="3" id="KW-1185">Reference proteome</keyword>
<dbReference type="EMBL" id="MCGO01000021">
    <property type="protein sequence ID" value="ORY44830.1"/>
    <property type="molecule type" value="Genomic_DNA"/>
</dbReference>
<feature type="compositionally biased region" description="Polar residues" evidence="1">
    <location>
        <begin position="37"/>
        <end position="54"/>
    </location>
</feature>
<evidence type="ECO:0000313" key="2">
    <source>
        <dbReference type="EMBL" id="ORY44830.1"/>
    </source>
</evidence>
<dbReference type="InterPro" id="IPR016035">
    <property type="entry name" value="Acyl_Trfase/lysoPLipase"/>
</dbReference>
<comment type="caution">
    <text evidence="2">The sequence shown here is derived from an EMBL/GenBank/DDBJ whole genome shotgun (WGS) entry which is preliminary data.</text>
</comment>
<dbReference type="OrthoDB" id="197155at2759"/>
<dbReference type="PANTHER" id="PTHR12406">
    <property type="entry name" value="CALCIUM-INDEPENDENT PHOSPHOLIPASE A2 IPLA2 -RELATED"/>
    <property type="match status" value="1"/>
</dbReference>
<evidence type="ECO:0000313" key="3">
    <source>
        <dbReference type="Proteomes" id="UP000193642"/>
    </source>
</evidence>
<gene>
    <name evidence="2" type="ORF">BCR33DRAFT_210807</name>
</gene>
<reference evidence="2 3" key="1">
    <citation type="submission" date="2016-07" db="EMBL/GenBank/DDBJ databases">
        <title>Pervasive Adenine N6-methylation of Active Genes in Fungi.</title>
        <authorList>
            <consortium name="DOE Joint Genome Institute"/>
            <person name="Mondo S.J."/>
            <person name="Dannebaum R.O."/>
            <person name="Kuo R.C."/>
            <person name="Labutti K."/>
            <person name="Haridas S."/>
            <person name="Kuo A."/>
            <person name="Salamov A."/>
            <person name="Ahrendt S.R."/>
            <person name="Lipzen A."/>
            <person name="Sullivan W."/>
            <person name="Andreopoulos W.B."/>
            <person name="Clum A."/>
            <person name="Lindquist E."/>
            <person name="Daum C."/>
            <person name="Ramamoorthy G.K."/>
            <person name="Gryganskyi A."/>
            <person name="Culley D."/>
            <person name="Magnuson J.K."/>
            <person name="James T.Y."/>
            <person name="O'Malley M.A."/>
            <person name="Stajich J.E."/>
            <person name="Spatafora J.W."/>
            <person name="Visel A."/>
            <person name="Grigoriev I.V."/>
        </authorList>
    </citation>
    <scope>NUCLEOTIDE SEQUENCE [LARGE SCALE GENOMIC DNA]</scope>
    <source>
        <strain evidence="2 3">JEL800</strain>
    </source>
</reference>
<dbReference type="PANTHER" id="PTHR12406:SF7">
    <property type="entry name" value="PATATIN-LIKE PHOSPHOLIPASE DOMAIN-CONTAINING PROTEIN 4"/>
    <property type="match status" value="1"/>
</dbReference>
<feature type="region of interest" description="Disordered" evidence="1">
    <location>
        <begin position="262"/>
        <end position="287"/>
    </location>
</feature>
<feature type="region of interest" description="Disordered" evidence="1">
    <location>
        <begin position="1"/>
        <end position="61"/>
    </location>
</feature>
<dbReference type="InterPro" id="IPR033562">
    <property type="entry name" value="PLPL"/>
</dbReference>
<dbReference type="AlphaFoldDB" id="A0A1Y2CCQ9"/>
<dbReference type="STRING" id="329046.A0A1Y2CCQ9"/>
<organism evidence="2 3">
    <name type="scientific">Rhizoclosmatium globosum</name>
    <dbReference type="NCBI Taxonomy" id="329046"/>
    <lineage>
        <taxon>Eukaryota</taxon>
        <taxon>Fungi</taxon>
        <taxon>Fungi incertae sedis</taxon>
        <taxon>Chytridiomycota</taxon>
        <taxon>Chytridiomycota incertae sedis</taxon>
        <taxon>Chytridiomycetes</taxon>
        <taxon>Chytridiales</taxon>
        <taxon>Chytriomycetaceae</taxon>
        <taxon>Rhizoclosmatium</taxon>
    </lineage>
</organism>
<dbReference type="SUPFAM" id="SSF52151">
    <property type="entry name" value="FabD/lysophospholipase-like"/>
    <property type="match status" value="1"/>
</dbReference>
<dbReference type="GO" id="GO:0005737">
    <property type="term" value="C:cytoplasm"/>
    <property type="evidence" value="ECO:0007669"/>
    <property type="project" value="TreeGrafter"/>
</dbReference>
<name>A0A1Y2CCQ9_9FUNG</name>
<feature type="compositionally biased region" description="Polar residues" evidence="1">
    <location>
        <begin position="102"/>
        <end position="118"/>
    </location>
</feature>
<dbReference type="GO" id="GO:0016020">
    <property type="term" value="C:membrane"/>
    <property type="evidence" value="ECO:0007669"/>
    <property type="project" value="TreeGrafter"/>
</dbReference>
<dbReference type="GO" id="GO:0055088">
    <property type="term" value="P:lipid homeostasis"/>
    <property type="evidence" value="ECO:0007669"/>
    <property type="project" value="TreeGrafter"/>
</dbReference>
<proteinExistence type="predicted"/>
<evidence type="ECO:0008006" key="4">
    <source>
        <dbReference type="Google" id="ProtNLM"/>
    </source>
</evidence>
<dbReference type="GO" id="GO:0004806">
    <property type="term" value="F:triacylglycerol lipase activity"/>
    <property type="evidence" value="ECO:0007669"/>
    <property type="project" value="TreeGrafter"/>
</dbReference>
<evidence type="ECO:0000256" key="1">
    <source>
        <dbReference type="SAM" id="MobiDB-lite"/>
    </source>
</evidence>